<dbReference type="CDD" id="cd09917">
    <property type="entry name" value="F-box_SF"/>
    <property type="match status" value="1"/>
</dbReference>
<organism evidence="1 2">
    <name type="scientific">Coprinopsis marcescibilis</name>
    <name type="common">Agaric fungus</name>
    <name type="synonym">Psathyrella marcescibilis</name>
    <dbReference type="NCBI Taxonomy" id="230819"/>
    <lineage>
        <taxon>Eukaryota</taxon>
        <taxon>Fungi</taxon>
        <taxon>Dikarya</taxon>
        <taxon>Basidiomycota</taxon>
        <taxon>Agaricomycotina</taxon>
        <taxon>Agaricomycetes</taxon>
        <taxon>Agaricomycetidae</taxon>
        <taxon>Agaricales</taxon>
        <taxon>Agaricineae</taxon>
        <taxon>Psathyrellaceae</taxon>
        <taxon>Coprinopsis</taxon>
    </lineage>
</organism>
<dbReference type="SUPFAM" id="SSF81383">
    <property type="entry name" value="F-box domain"/>
    <property type="match status" value="1"/>
</dbReference>
<evidence type="ECO:0008006" key="3">
    <source>
        <dbReference type="Google" id="ProtNLM"/>
    </source>
</evidence>
<reference evidence="1 2" key="1">
    <citation type="journal article" date="2019" name="Nat. Ecol. Evol.">
        <title>Megaphylogeny resolves global patterns of mushroom evolution.</title>
        <authorList>
            <person name="Varga T."/>
            <person name="Krizsan K."/>
            <person name="Foldi C."/>
            <person name="Dima B."/>
            <person name="Sanchez-Garcia M."/>
            <person name="Sanchez-Ramirez S."/>
            <person name="Szollosi G.J."/>
            <person name="Szarkandi J.G."/>
            <person name="Papp V."/>
            <person name="Albert L."/>
            <person name="Andreopoulos W."/>
            <person name="Angelini C."/>
            <person name="Antonin V."/>
            <person name="Barry K.W."/>
            <person name="Bougher N.L."/>
            <person name="Buchanan P."/>
            <person name="Buyck B."/>
            <person name="Bense V."/>
            <person name="Catcheside P."/>
            <person name="Chovatia M."/>
            <person name="Cooper J."/>
            <person name="Damon W."/>
            <person name="Desjardin D."/>
            <person name="Finy P."/>
            <person name="Geml J."/>
            <person name="Haridas S."/>
            <person name="Hughes K."/>
            <person name="Justo A."/>
            <person name="Karasinski D."/>
            <person name="Kautmanova I."/>
            <person name="Kiss B."/>
            <person name="Kocsube S."/>
            <person name="Kotiranta H."/>
            <person name="LaButti K.M."/>
            <person name="Lechner B.E."/>
            <person name="Liimatainen K."/>
            <person name="Lipzen A."/>
            <person name="Lukacs Z."/>
            <person name="Mihaltcheva S."/>
            <person name="Morgado L.N."/>
            <person name="Niskanen T."/>
            <person name="Noordeloos M.E."/>
            <person name="Ohm R.A."/>
            <person name="Ortiz-Santana B."/>
            <person name="Ovrebo C."/>
            <person name="Racz N."/>
            <person name="Riley R."/>
            <person name="Savchenko A."/>
            <person name="Shiryaev A."/>
            <person name="Soop K."/>
            <person name="Spirin V."/>
            <person name="Szebenyi C."/>
            <person name="Tomsovsky M."/>
            <person name="Tulloss R.E."/>
            <person name="Uehling J."/>
            <person name="Grigoriev I.V."/>
            <person name="Vagvolgyi C."/>
            <person name="Papp T."/>
            <person name="Martin F.M."/>
            <person name="Miettinen O."/>
            <person name="Hibbett D.S."/>
            <person name="Nagy L.G."/>
        </authorList>
    </citation>
    <scope>NUCLEOTIDE SEQUENCE [LARGE SCALE GENOMIC DNA]</scope>
    <source>
        <strain evidence="1 2">CBS 121175</strain>
    </source>
</reference>
<dbReference type="AlphaFoldDB" id="A0A5C3KL26"/>
<evidence type="ECO:0000313" key="1">
    <source>
        <dbReference type="EMBL" id="TFK20936.1"/>
    </source>
</evidence>
<dbReference type="Proteomes" id="UP000307440">
    <property type="component" value="Unassembled WGS sequence"/>
</dbReference>
<dbReference type="EMBL" id="ML210283">
    <property type="protein sequence ID" value="TFK20936.1"/>
    <property type="molecule type" value="Genomic_DNA"/>
</dbReference>
<evidence type="ECO:0000313" key="2">
    <source>
        <dbReference type="Proteomes" id="UP000307440"/>
    </source>
</evidence>
<sequence>MFPPIPEEITQLIIRYLPRRTLQKCLEVSQTFNRLATATMLKDDEILRAGGVHYIIDYQLSGTVGKRGPGDLENLLKSGYTDGANWNALHIHVKNINLSLSLNPDFHDPLRKVESLLNSFESVKDISLRFSPAQDCPDNVGLYLPVDYLVQAIGKVLNAAFSRCQRLSVFGLRSFFTRYYEFIGNDAFAFPKRRIWKEKLYTKSMAPLPSPIDHRYNRGALIPINYGLGVKIDRAPSFLHFVINDLQIIRPPFGNFILQRLARSGLRALTIKFSGYLPDHEELVFLLKRLRVSTPNVTHIFIDGDFDGRFAEDILLWLDSYPKLHQVDITGRADPYNHPRFSSPAKSNKLKAISFSRLHILQARPLLIQYLVGRCQSSLNPLQATGYKLLPKLGVVTVYPCFSRNAMLKHPDGNPPVALREGFFMVKDVLRSAGVDTDVGWRLRDDAELPLPEELAQNEK</sequence>
<accession>A0A5C3KL26</accession>
<proteinExistence type="predicted"/>
<dbReference type="InterPro" id="IPR036047">
    <property type="entry name" value="F-box-like_dom_sf"/>
</dbReference>
<keyword evidence="2" id="KW-1185">Reference proteome</keyword>
<protein>
    <recommendedName>
        <fullName evidence="3">F-box domain-containing protein</fullName>
    </recommendedName>
</protein>
<gene>
    <name evidence="1" type="ORF">FA15DRAFT_101726</name>
</gene>
<name>A0A5C3KL26_COPMA</name>